<keyword evidence="2" id="KW-1185">Reference proteome</keyword>
<reference evidence="1 2" key="1">
    <citation type="submission" date="2020-04" db="EMBL/GenBank/DDBJ databases">
        <title>Novel Mycoplasma species detected in Phocoena phocoena (harbor porpoise) from the USA.</title>
        <authorList>
            <person name="Volokhov D.V."/>
        </authorList>
    </citation>
    <scope>NUCLEOTIDE SEQUENCE [LARGE SCALE GENOMIC DNA]</scope>
    <source>
        <strain evidence="1 2">C264-NAS</strain>
    </source>
</reference>
<dbReference type="AlphaFoldDB" id="A0A858U4N9"/>
<protein>
    <recommendedName>
        <fullName evidence="3">Asp23/Gls24 family envelope stress response protein</fullName>
    </recommendedName>
</protein>
<dbReference type="RefSeq" id="WP_169580190.1">
    <property type="nucleotide sequence ID" value="NZ_CP051480.1"/>
</dbReference>
<dbReference type="EMBL" id="CP051480">
    <property type="protein sequence ID" value="QJG66367.1"/>
    <property type="molecule type" value="Genomic_DNA"/>
</dbReference>
<evidence type="ECO:0008006" key="3">
    <source>
        <dbReference type="Google" id="ProtNLM"/>
    </source>
</evidence>
<sequence>MEKVENIHKIVSYAIRTIAGISKIEVLNDYESGSKENSGLIIDLLDDNQTVNIIVGLVLISNISAKNIVEEMYQNISHFFKKEKLNLGSLTIYIKGTK</sequence>
<gene>
    <name evidence="1" type="ORF">HGG64_01420</name>
</gene>
<evidence type="ECO:0000313" key="2">
    <source>
        <dbReference type="Proteomes" id="UP000501728"/>
    </source>
</evidence>
<proteinExistence type="predicted"/>
<dbReference type="KEGG" id="mphn:HGG64_01420"/>
<organism evidence="1 2">
    <name type="scientific">Mycoplasma phocoeninasale</name>
    <dbReference type="NCBI Taxonomy" id="2726117"/>
    <lineage>
        <taxon>Bacteria</taxon>
        <taxon>Bacillati</taxon>
        <taxon>Mycoplasmatota</taxon>
        <taxon>Mollicutes</taxon>
        <taxon>Mycoplasmataceae</taxon>
        <taxon>Mycoplasma</taxon>
    </lineage>
</organism>
<name>A0A858U4N9_9MOLU</name>
<dbReference type="Proteomes" id="UP000501728">
    <property type="component" value="Chromosome"/>
</dbReference>
<accession>A0A858U4N9</accession>
<evidence type="ECO:0000313" key="1">
    <source>
        <dbReference type="EMBL" id="QJG66367.1"/>
    </source>
</evidence>